<accession>A0A4Q0M4Y4</accession>
<dbReference type="InterPro" id="IPR018490">
    <property type="entry name" value="cNMP-bd_dom_sf"/>
</dbReference>
<dbReference type="Gene3D" id="2.60.120.10">
    <property type="entry name" value="Jelly Rolls"/>
    <property type="match status" value="1"/>
</dbReference>
<proteinExistence type="predicted"/>
<evidence type="ECO:0000313" key="2">
    <source>
        <dbReference type="Proteomes" id="UP000290848"/>
    </source>
</evidence>
<evidence type="ECO:0008006" key="3">
    <source>
        <dbReference type="Google" id="ProtNLM"/>
    </source>
</evidence>
<evidence type="ECO:0000313" key="1">
    <source>
        <dbReference type="EMBL" id="RXF67716.1"/>
    </source>
</evidence>
<organism evidence="1 2">
    <name type="scientific">Arcticibacter tournemirensis</name>
    <dbReference type="NCBI Taxonomy" id="699437"/>
    <lineage>
        <taxon>Bacteria</taxon>
        <taxon>Pseudomonadati</taxon>
        <taxon>Bacteroidota</taxon>
        <taxon>Sphingobacteriia</taxon>
        <taxon>Sphingobacteriales</taxon>
        <taxon>Sphingobacteriaceae</taxon>
        <taxon>Arcticibacter</taxon>
    </lineage>
</organism>
<comment type="caution">
    <text evidence="1">The sequence shown here is derived from an EMBL/GenBank/DDBJ whole genome shotgun (WGS) entry which is preliminary data.</text>
</comment>
<dbReference type="InterPro" id="IPR014710">
    <property type="entry name" value="RmlC-like_jellyroll"/>
</dbReference>
<dbReference type="AlphaFoldDB" id="A0A4Q0M4Y4"/>
<dbReference type="RefSeq" id="WP_128770849.1">
    <property type="nucleotide sequence ID" value="NZ_RXOC01000015.1"/>
</dbReference>
<reference evidence="1 2" key="1">
    <citation type="submission" date="2018-12" db="EMBL/GenBank/DDBJ databases">
        <title>The Draft Genome Sequence of the Soil Bacterium Pedobacter tournemirensis R1.</title>
        <authorList>
            <person name="He J."/>
        </authorList>
    </citation>
    <scope>NUCLEOTIDE SEQUENCE [LARGE SCALE GENOMIC DNA]</scope>
    <source>
        <strain evidence="1 2">R1</strain>
    </source>
</reference>
<dbReference type="SUPFAM" id="SSF51206">
    <property type="entry name" value="cAMP-binding domain-like"/>
    <property type="match status" value="1"/>
</dbReference>
<dbReference type="Proteomes" id="UP000290848">
    <property type="component" value="Unassembled WGS sequence"/>
</dbReference>
<gene>
    <name evidence="1" type="ORF">EKH83_17965</name>
</gene>
<sequence>MEQMISLYQQQMSRLALAVRNHVPLIKRTYSKHLLLLGPETKSTTACIISKGLAKQYYRDIEGNEVITGFWRMNEVMLQPENFFLEVEAPEYTELLEETELDMFSLPALLAAETSNPQLRLKETIIHISRMRQRIHHELKSRDTATALDHLDQLYPLNRISRKDIASYLGKAPGSISRGRRRDL</sequence>
<name>A0A4Q0M4Y4_9SPHI</name>
<dbReference type="EMBL" id="RXOC01000015">
    <property type="protein sequence ID" value="RXF67716.1"/>
    <property type="molecule type" value="Genomic_DNA"/>
</dbReference>
<protein>
    <recommendedName>
        <fullName evidence="3">Crp/Fnr family transcriptional regulator</fullName>
    </recommendedName>
</protein>